<sequence>MKYLFSISLLSLLATAALAIPVEFLEQSANSSDSHSIDENNGELHARARGWVVETWQIDPHHPEVHMVELTRLNALSPSPNCVALFYVMYMTTRTETQNPFSNHWCEGQNWSPESYPLSANGGIASVSNFPGHEEFFFVDKNQLRIRSLRRDGPGKKWGLGLDKQPTPIPPDAGIAAVSFSSTIELFYPGTGDRKGYVVHTYSSNAGSTWNPNQVISGPNWGGVSTKSLDPIAALSRNGEHQQIFWITALGLLESRYWTPSSGWTRSNIDKAAKANAASSIVTLTRSSATKEGSNMNFFYVGQDNKIWQGYWKADSPTWKFSKISEDEAFPGAIAAVSMHSQHQEVFWTNRDGILKHAYWTKDQGKWITETLPGLGDRRCLPGRGLTVVARKGKETMEGWCRLRGDPSKLIHFYYYAF</sequence>
<dbReference type="Proteomes" id="UP000738349">
    <property type="component" value="Unassembled WGS sequence"/>
</dbReference>
<evidence type="ECO:0000313" key="2">
    <source>
        <dbReference type="EMBL" id="KAH7125805.1"/>
    </source>
</evidence>
<feature type="chain" id="PRO_5040289203" description="Sialidase domain-containing protein" evidence="1">
    <location>
        <begin position="20"/>
        <end position="418"/>
    </location>
</feature>
<dbReference type="EMBL" id="JAGMUV010000020">
    <property type="protein sequence ID" value="KAH7125805.1"/>
    <property type="molecule type" value="Genomic_DNA"/>
</dbReference>
<keyword evidence="3" id="KW-1185">Reference proteome</keyword>
<gene>
    <name evidence="2" type="ORF">EDB81DRAFT_910446</name>
</gene>
<evidence type="ECO:0000256" key="1">
    <source>
        <dbReference type="SAM" id="SignalP"/>
    </source>
</evidence>
<feature type="signal peptide" evidence="1">
    <location>
        <begin position="1"/>
        <end position="19"/>
    </location>
</feature>
<dbReference type="Gene3D" id="2.120.10.70">
    <property type="entry name" value="Fucose-specific lectin"/>
    <property type="match status" value="1"/>
</dbReference>
<accession>A0A9P9DSF7</accession>
<reference evidence="2" key="1">
    <citation type="journal article" date="2021" name="Nat. Commun.">
        <title>Genetic determinants of endophytism in the Arabidopsis root mycobiome.</title>
        <authorList>
            <person name="Mesny F."/>
            <person name="Miyauchi S."/>
            <person name="Thiergart T."/>
            <person name="Pickel B."/>
            <person name="Atanasova L."/>
            <person name="Karlsson M."/>
            <person name="Huettel B."/>
            <person name="Barry K.W."/>
            <person name="Haridas S."/>
            <person name="Chen C."/>
            <person name="Bauer D."/>
            <person name="Andreopoulos W."/>
            <person name="Pangilinan J."/>
            <person name="LaButti K."/>
            <person name="Riley R."/>
            <person name="Lipzen A."/>
            <person name="Clum A."/>
            <person name="Drula E."/>
            <person name="Henrissat B."/>
            <person name="Kohler A."/>
            <person name="Grigoriev I.V."/>
            <person name="Martin F.M."/>
            <person name="Hacquard S."/>
        </authorList>
    </citation>
    <scope>NUCLEOTIDE SEQUENCE</scope>
    <source>
        <strain evidence="2">MPI-CAGE-AT-0147</strain>
    </source>
</reference>
<evidence type="ECO:0008006" key="4">
    <source>
        <dbReference type="Google" id="ProtNLM"/>
    </source>
</evidence>
<keyword evidence="1" id="KW-0732">Signal</keyword>
<organism evidence="2 3">
    <name type="scientific">Dactylonectria macrodidyma</name>
    <dbReference type="NCBI Taxonomy" id="307937"/>
    <lineage>
        <taxon>Eukaryota</taxon>
        <taxon>Fungi</taxon>
        <taxon>Dikarya</taxon>
        <taxon>Ascomycota</taxon>
        <taxon>Pezizomycotina</taxon>
        <taxon>Sordariomycetes</taxon>
        <taxon>Hypocreomycetidae</taxon>
        <taxon>Hypocreales</taxon>
        <taxon>Nectriaceae</taxon>
        <taxon>Dactylonectria</taxon>
    </lineage>
</organism>
<dbReference type="AlphaFoldDB" id="A0A9P9DSF7"/>
<protein>
    <recommendedName>
        <fullName evidence="4">Sialidase domain-containing protein</fullName>
    </recommendedName>
</protein>
<evidence type="ECO:0000313" key="3">
    <source>
        <dbReference type="Proteomes" id="UP000738349"/>
    </source>
</evidence>
<comment type="caution">
    <text evidence="2">The sequence shown here is derived from an EMBL/GenBank/DDBJ whole genome shotgun (WGS) entry which is preliminary data.</text>
</comment>
<name>A0A9P9DSF7_9HYPO</name>
<dbReference type="OrthoDB" id="640249at2759"/>
<dbReference type="SUPFAM" id="SSF89372">
    <property type="entry name" value="Fucose-specific lectin"/>
    <property type="match status" value="1"/>
</dbReference>
<proteinExistence type="predicted"/>